<dbReference type="EMBL" id="JBHLXJ010000009">
    <property type="protein sequence ID" value="MFC0349805.1"/>
    <property type="molecule type" value="Genomic_DNA"/>
</dbReference>
<evidence type="ECO:0000313" key="2">
    <source>
        <dbReference type="EMBL" id="MFC0349805.1"/>
    </source>
</evidence>
<comment type="caution">
    <text evidence="2">The sequence shown here is derived from an EMBL/GenBank/DDBJ whole genome shotgun (WGS) entry which is preliminary data.</text>
</comment>
<evidence type="ECO:0000313" key="3">
    <source>
        <dbReference type="Proteomes" id="UP001589844"/>
    </source>
</evidence>
<dbReference type="RefSeq" id="WP_390211597.1">
    <property type="nucleotide sequence ID" value="NZ_JBHLXJ010000009.1"/>
</dbReference>
<feature type="domain" description="DUF6916" evidence="1">
    <location>
        <begin position="5"/>
        <end position="104"/>
    </location>
</feature>
<sequence>MSISYSQALSALHSSFIAHTSEGTVELRLIEAKELPRKGLSDEFRTPMLLIFSAPSSPILAQDNYYCDHTILGRHFWTLTPVIAPTNAPQTVKNIPLMFYQAIFN</sequence>
<evidence type="ECO:0000259" key="1">
    <source>
        <dbReference type="Pfam" id="PF21880"/>
    </source>
</evidence>
<reference evidence="2 3" key="1">
    <citation type="submission" date="2024-09" db="EMBL/GenBank/DDBJ databases">
        <authorList>
            <person name="Sun Q."/>
            <person name="Mori K."/>
        </authorList>
    </citation>
    <scope>NUCLEOTIDE SEQUENCE [LARGE SCALE GENOMIC DNA]</scope>
    <source>
        <strain evidence="2 3">CCM 8677</strain>
    </source>
</reference>
<dbReference type="InterPro" id="IPR054209">
    <property type="entry name" value="DUF6916"/>
</dbReference>
<keyword evidence="3" id="KW-1185">Reference proteome</keyword>
<gene>
    <name evidence="2" type="ORF">ACFFJH_08300</name>
</gene>
<proteinExistence type="predicted"/>
<dbReference type="Proteomes" id="UP001589844">
    <property type="component" value="Unassembled WGS sequence"/>
</dbReference>
<organism evidence="2 3">
    <name type="scientific">Undibacterium danionis</name>
    <dbReference type="NCBI Taxonomy" id="1812100"/>
    <lineage>
        <taxon>Bacteria</taxon>
        <taxon>Pseudomonadati</taxon>
        <taxon>Pseudomonadota</taxon>
        <taxon>Betaproteobacteria</taxon>
        <taxon>Burkholderiales</taxon>
        <taxon>Oxalobacteraceae</taxon>
        <taxon>Undibacterium</taxon>
    </lineage>
</organism>
<accession>A0ABV6IDA4</accession>
<name>A0ABV6IDA4_9BURK</name>
<dbReference type="Pfam" id="PF21880">
    <property type="entry name" value="DUF6916"/>
    <property type="match status" value="1"/>
</dbReference>
<protein>
    <submittedName>
        <fullName evidence="2">DUF6916 family protein</fullName>
    </submittedName>
</protein>